<dbReference type="PROSITE" id="PS50893">
    <property type="entry name" value="ABC_TRANSPORTER_2"/>
    <property type="match status" value="1"/>
</dbReference>
<dbReference type="GO" id="GO:0005524">
    <property type="term" value="F:ATP binding"/>
    <property type="evidence" value="ECO:0007669"/>
    <property type="project" value="UniProtKB-KW"/>
</dbReference>
<dbReference type="PROSITE" id="PS00211">
    <property type="entry name" value="ABC_TRANSPORTER_1"/>
    <property type="match status" value="1"/>
</dbReference>
<dbReference type="Pfam" id="PF08352">
    <property type="entry name" value="oligo_HPY"/>
    <property type="match status" value="1"/>
</dbReference>
<keyword evidence="3" id="KW-0547">Nucleotide-binding</keyword>
<evidence type="ECO:0000256" key="4">
    <source>
        <dbReference type="ARBA" id="ARBA00022840"/>
    </source>
</evidence>
<keyword evidence="4 6" id="KW-0067">ATP-binding</keyword>
<organism evidence="6 7">
    <name type="scientific">Nonomuraea monospora</name>
    <dbReference type="NCBI Taxonomy" id="568818"/>
    <lineage>
        <taxon>Bacteria</taxon>
        <taxon>Bacillati</taxon>
        <taxon>Actinomycetota</taxon>
        <taxon>Actinomycetes</taxon>
        <taxon>Streptosporangiales</taxon>
        <taxon>Streptosporangiaceae</taxon>
        <taxon>Nonomuraea</taxon>
    </lineage>
</organism>
<dbReference type="SUPFAM" id="SSF52540">
    <property type="entry name" value="P-loop containing nucleoside triphosphate hydrolases"/>
    <property type="match status" value="1"/>
</dbReference>
<reference evidence="6 7" key="1">
    <citation type="journal article" date="2019" name="Int. J. Syst. Evol. Microbiol.">
        <title>The Global Catalogue of Microorganisms (GCM) 10K type strain sequencing project: providing services to taxonomists for standard genome sequencing and annotation.</title>
        <authorList>
            <consortium name="The Broad Institute Genomics Platform"/>
            <consortium name="The Broad Institute Genome Sequencing Center for Infectious Disease"/>
            <person name="Wu L."/>
            <person name="Ma J."/>
        </authorList>
    </citation>
    <scope>NUCLEOTIDE SEQUENCE [LARGE SCALE GENOMIC DNA]</scope>
    <source>
        <strain evidence="6 7">JCM 16114</strain>
    </source>
</reference>
<dbReference type="Proteomes" id="UP001499843">
    <property type="component" value="Unassembled WGS sequence"/>
</dbReference>
<comment type="caution">
    <text evidence="6">The sequence shown here is derived from an EMBL/GenBank/DDBJ whole genome shotgun (WGS) entry which is preliminary data.</text>
</comment>
<protein>
    <submittedName>
        <fullName evidence="6">ATP-binding cassette domain-containing protein</fullName>
    </submittedName>
</protein>
<dbReference type="PANTHER" id="PTHR43776">
    <property type="entry name" value="TRANSPORT ATP-BINDING PROTEIN"/>
    <property type="match status" value="1"/>
</dbReference>
<evidence type="ECO:0000259" key="5">
    <source>
        <dbReference type="PROSITE" id="PS50893"/>
    </source>
</evidence>
<dbReference type="Pfam" id="PF00005">
    <property type="entry name" value="ABC_tran"/>
    <property type="match status" value="1"/>
</dbReference>
<evidence type="ECO:0000256" key="2">
    <source>
        <dbReference type="ARBA" id="ARBA00022448"/>
    </source>
</evidence>
<gene>
    <name evidence="6" type="ORF">GCM10009850_080740</name>
</gene>
<dbReference type="PANTHER" id="PTHR43776:SF7">
    <property type="entry name" value="D,D-DIPEPTIDE TRANSPORT ATP-BINDING PROTEIN DDPF-RELATED"/>
    <property type="match status" value="1"/>
</dbReference>
<dbReference type="SMART" id="SM00382">
    <property type="entry name" value="AAA"/>
    <property type="match status" value="1"/>
</dbReference>
<keyword evidence="7" id="KW-1185">Reference proteome</keyword>
<sequence length="300" mass="32057">MTALLDVSGLHVALGRGRARTEILHGVDLTVAPGEIVGLIGETGSGKTTLARAVLGLVQARGGTVSVDGREVGGLRGRALRAFRRSGAVQYVFQDPLRSLDPDRTVFDTLVEGLVVRGGPGRGGPVRGASENAARRGHTRAELRDAAHRVARLVSLPIELLDKHPGELSGGQRQRVAIARAVAVDPRLLICDEPVSALDASTRITVLELLTRLRETRDLGVLLITHDLGSLGGVADRVVVLYHGQVVETGTTEEILLAPRHPYTRLLVTSVPSIRDEQPPDPELRRALREEVRALAAPSL</sequence>
<dbReference type="CDD" id="cd03257">
    <property type="entry name" value="ABC_NikE_OppD_transporters"/>
    <property type="match status" value="1"/>
</dbReference>
<evidence type="ECO:0000313" key="6">
    <source>
        <dbReference type="EMBL" id="GAA2212612.1"/>
    </source>
</evidence>
<dbReference type="Gene3D" id="3.40.50.300">
    <property type="entry name" value="P-loop containing nucleotide triphosphate hydrolases"/>
    <property type="match status" value="1"/>
</dbReference>
<dbReference type="InterPro" id="IPR003593">
    <property type="entry name" value="AAA+_ATPase"/>
</dbReference>
<keyword evidence="2" id="KW-0813">Transport</keyword>
<evidence type="ECO:0000256" key="1">
    <source>
        <dbReference type="ARBA" id="ARBA00005417"/>
    </source>
</evidence>
<name>A0ABN3CTA8_9ACTN</name>
<comment type="similarity">
    <text evidence="1">Belongs to the ABC transporter superfamily.</text>
</comment>
<dbReference type="InterPro" id="IPR013563">
    <property type="entry name" value="Oligopep_ABC_C"/>
</dbReference>
<dbReference type="InterPro" id="IPR017871">
    <property type="entry name" value="ABC_transporter-like_CS"/>
</dbReference>
<dbReference type="InterPro" id="IPR003439">
    <property type="entry name" value="ABC_transporter-like_ATP-bd"/>
</dbReference>
<feature type="domain" description="ABC transporter" evidence="5">
    <location>
        <begin position="5"/>
        <end position="268"/>
    </location>
</feature>
<dbReference type="EMBL" id="BAAAQX010000027">
    <property type="protein sequence ID" value="GAA2212612.1"/>
    <property type="molecule type" value="Genomic_DNA"/>
</dbReference>
<evidence type="ECO:0000313" key="7">
    <source>
        <dbReference type="Proteomes" id="UP001499843"/>
    </source>
</evidence>
<accession>A0ABN3CTA8</accession>
<evidence type="ECO:0000256" key="3">
    <source>
        <dbReference type="ARBA" id="ARBA00022741"/>
    </source>
</evidence>
<dbReference type="RefSeq" id="WP_344487285.1">
    <property type="nucleotide sequence ID" value="NZ_BAAAQX010000027.1"/>
</dbReference>
<proteinExistence type="inferred from homology"/>
<dbReference type="InterPro" id="IPR027417">
    <property type="entry name" value="P-loop_NTPase"/>
</dbReference>
<dbReference type="InterPro" id="IPR050319">
    <property type="entry name" value="ABC_transp_ATP-bind"/>
</dbReference>